<dbReference type="GO" id="GO:0006303">
    <property type="term" value="P:double-strand break repair via nonhomologous end joining"/>
    <property type="evidence" value="ECO:0007669"/>
    <property type="project" value="TreeGrafter"/>
</dbReference>
<dbReference type="GO" id="GO:0000724">
    <property type="term" value="P:double-strand break repair via homologous recombination"/>
    <property type="evidence" value="ECO:0007669"/>
    <property type="project" value="TreeGrafter"/>
</dbReference>
<dbReference type="EMBL" id="LIAE01006768">
    <property type="protein sequence ID" value="PAV85465.1"/>
    <property type="molecule type" value="Genomic_DNA"/>
</dbReference>
<protein>
    <recommendedName>
        <fullName evidence="19">Mre11 DNA-binding domain-containing protein</fullName>
    </recommendedName>
</protein>
<dbReference type="Gene3D" id="3.30.110.110">
    <property type="entry name" value="Mre11, capping domain"/>
    <property type="match status" value="1"/>
</dbReference>
<keyword evidence="12 17" id="KW-0234">DNA repair</keyword>
<feature type="compositionally biased region" description="Basic and acidic residues" evidence="18">
    <location>
        <begin position="20"/>
        <end position="37"/>
    </location>
</feature>
<dbReference type="GO" id="GO:0031573">
    <property type="term" value="P:mitotic intra-S DNA damage checkpoint signaling"/>
    <property type="evidence" value="ECO:0007669"/>
    <property type="project" value="TreeGrafter"/>
</dbReference>
<dbReference type="PIRSF" id="PIRSF000882">
    <property type="entry name" value="DSB_repair_MRE11"/>
    <property type="match status" value="1"/>
</dbReference>
<feature type="domain" description="Mre11 DNA-binding" evidence="19">
    <location>
        <begin position="366"/>
        <end position="542"/>
    </location>
</feature>
<evidence type="ECO:0000256" key="13">
    <source>
        <dbReference type="ARBA" id="ARBA00023211"/>
    </source>
</evidence>
<name>A0A2A2LH50_9BILA</name>
<evidence type="ECO:0000256" key="6">
    <source>
        <dbReference type="ARBA" id="ARBA00022722"/>
    </source>
</evidence>
<dbReference type="PANTHER" id="PTHR10139">
    <property type="entry name" value="DOUBLE-STRAND BREAK REPAIR PROTEIN MRE11"/>
    <property type="match status" value="1"/>
</dbReference>
<keyword evidence="14 17" id="KW-0539">Nucleus</keyword>
<dbReference type="OrthoDB" id="30417at2759"/>
<reference evidence="20 21" key="1">
    <citation type="journal article" date="2017" name="Curr. Biol.">
        <title>Genome architecture and evolution of a unichromosomal asexual nematode.</title>
        <authorList>
            <person name="Fradin H."/>
            <person name="Zegar C."/>
            <person name="Gutwein M."/>
            <person name="Lucas J."/>
            <person name="Kovtun M."/>
            <person name="Corcoran D."/>
            <person name="Baugh L.R."/>
            <person name="Kiontke K."/>
            <person name="Gunsalus K."/>
            <person name="Fitch D.H."/>
            <person name="Piano F."/>
        </authorList>
    </citation>
    <scope>NUCLEOTIDE SEQUENCE [LARGE SCALE GENOMIC DNA]</scope>
    <source>
        <strain evidence="20">PF1309</strain>
    </source>
</reference>
<dbReference type="GO" id="GO:0030145">
    <property type="term" value="F:manganese ion binding"/>
    <property type="evidence" value="ECO:0007669"/>
    <property type="project" value="InterPro"/>
</dbReference>
<dbReference type="GO" id="GO:0000723">
    <property type="term" value="P:telomere maintenance"/>
    <property type="evidence" value="ECO:0007669"/>
    <property type="project" value="TreeGrafter"/>
</dbReference>
<keyword evidence="6 17" id="KW-0540">Nuclease</keyword>
<evidence type="ECO:0000256" key="4">
    <source>
        <dbReference type="ARBA" id="ARBA00009028"/>
    </source>
</evidence>
<evidence type="ECO:0000313" key="21">
    <source>
        <dbReference type="Proteomes" id="UP000218231"/>
    </source>
</evidence>
<dbReference type="GO" id="GO:0008296">
    <property type="term" value="F:3'-5'-DNA exonuclease activity"/>
    <property type="evidence" value="ECO:0007669"/>
    <property type="project" value="InterPro"/>
</dbReference>
<dbReference type="InterPro" id="IPR029052">
    <property type="entry name" value="Metallo-depent_PP-like"/>
</dbReference>
<evidence type="ECO:0000256" key="12">
    <source>
        <dbReference type="ARBA" id="ARBA00023204"/>
    </source>
</evidence>
<dbReference type="Pfam" id="PF04152">
    <property type="entry name" value="Mre11_DNA_bind"/>
    <property type="match status" value="1"/>
</dbReference>
<evidence type="ECO:0000259" key="19">
    <source>
        <dbReference type="SMART" id="SM01347"/>
    </source>
</evidence>
<dbReference type="PANTHER" id="PTHR10139:SF1">
    <property type="entry name" value="DOUBLE-STRAND BREAK REPAIR PROTEIN MRE11"/>
    <property type="match status" value="1"/>
</dbReference>
<dbReference type="STRING" id="2018661.A0A2A2LH50"/>
<keyword evidence="13 17" id="KW-0464">Manganese</keyword>
<evidence type="ECO:0000256" key="16">
    <source>
        <dbReference type="PIRSR" id="PIRSR000882-1"/>
    </source>
</evidence>
<evidence type="ECO:0000256" key="9">
    <source>
        <dbReference type="ARBA" id="ARBA00022763"/>
    </source>
</evidence>
<keyword evidence="21" id="KW-1185">Reference proteome</keyword>
<dbReference type="InterPro" id="IPR004843">
    <property type="entry name" value="Calcineurin-like_PHP"/>
</dbReference>
<keyword evidence="5" id="KW-0158">Chromosome</keyword>
<feature type="region of interest" description="Disordered" evidence="18">
    <location>
        <begin position="1"/>
        <end position="53"/>
    </location>
</feature>
<evidence type="ECO:0000256" key="1">
    <source>
        <dbReference type="ARBA" id="ARBA00001936"/>
    </source>
</evidence>
<evidence type="ECO:0000256" key="14">
    <source>
        <dbReference type="ARBA" id="ARBA00023242"/>
    </source>
</evidence>
<keyword evidence="15 17" id="KW-0469">Meiosis</keyword>
<dbReference type="InterPro" id="IPR041796">
    <property type="entry name" value="Mre11_N"/>
</dbReference>
<comment type="similarity">
    <text evidence="4 17">Belongs to the MRE11/RAD32 family.</text>
</comment>
<evidence type="ECO:0000256" key="2">
    <source>
        <dbReference type="ARBA" id="ARBA00004123"/>
    </source>
</evidence>
<comment type="cofactor">
    <cofactor evidence="1">
        <name>Mn(2+)</name>
        <dbReference type="ChEBI" id="CHEBI:29035"/>
    </cofactor>
</comment>
<dbReference type="AlphaFoldDB" id="A0A2A2LH50"/>
<dbReference type="Pfam" id="PF00149">
    <property type="entry name" value="Metallophos"/>
    <property type="match status" value="1"/>
</dbReference>
<keyword evidence="11 17" id="KW-0269">Exonuclease</keyword>
<comment type="caution">
    <text evidence="20">The sequence shown here is derived from an EMBL/GenBank/DDBJ whole genome shotgun (WGS) entry which is preliminary data.</text>
</comment>
<evidence type="ECO:0000256" key="3">
    <source>
        <dbReference type="ARBA" id="ARBA00004286"/>
    </source>
</evidence>
<dbReference type="SMART" id="SM01347">
    <property type="entry name" value="Mre11_DNA_bind"/>
    <property type="match status" value="1"/>
</dbReference>
<accession>A0A2A2LH50</accession>
<evidence type="ECO:0000256" key="8">
    <source>
        <dbReference type="ARBA" id="ARBA00022759"/>
    </source>
</evidence>
<dbReference type="FunFam" id="3.60.21.10:FF:000011">
    <property type="entry name" value="Double-strand break repair protein"/>
    <property type="match status" value="1"/>
</dbReference>
<evidence type="ECO:0000256" key="5">
    <source>
        <dbReference type="ARBA" id="ARBA00022454"/>
    </source>
</evidence>
<keyword evidence="9 17" id="KW-0227">DNA damage</keyword>
<gene>
    <name evidence="20" type="ORF">WR25_09453</name>
</gene>
<dbReference type="CDD" id="cd00840">
    <property type="entry name" value="MPP_Mre11_N"/>
    <property type="match status" value="1"/>
</dbReference>
<dbReference type="Proteomes" id="UP000218231">
    <property type="component" value="Unassembled WGS sequence"/>
</dbReference>
<evidence type="ECO:0000256" key="18">
    <source>
        <dbReference type="SAM" id="MobiDB-lite"/>
    </source>
</evidence>
<evidence type="ECO:0000256" key="7">
    <source>
        <dbReference type="ARBA" id="ARBA00022723"/>
    </source>
</evidence>
<dbReference type="NCBIfam" id="TIGR00583">
    <property type="entry name" value="mre11"/>
    <property type="match status" value="1"/>
</dbReference>
<proteinExistence type="inferred from homology"/>
<dbReference type="InterPro" id="IPR003701">
    <property type="entry name" value="Mre11"/>
</dbReference>
<dbReference type="GO" id="GO:0042138">
    <property type="term" value="P:meiotic DNA double-strand break formation"/>
    <property type="evidence" value="ECO:0007669"/>
    <property type="project" value="TreeGrafter"/>
</dbReference>
<dbReference type="InterPro" id="IPR038487">
    <property type="entry name" value="Mre11_capping_dom"/>
</dbReference>
<evidence type="ECO:0000313" key="20">
    <source>
        <dbReference type="EMBL" id="PAV85465.1"/>
    </source>
</evidence>
<organism evidence="20 21">
    <name type="scientific">Diploscapter pachys</name>
    <dbReference type="NCBI Taxonomy" id="2018661"/>
    <lineage>
        <taxon>Eukaryota</taxon>
        <taxon>Metazoa</taxon>
        <taxon>Ecdysozoa</taxon>
        <taxon>Nematoda</taxon>
        <taxon>Chromadorea</taxon>
        <taxon>Rhabditida</taxon>
        <taxon>Rhabditina</taxon>
        <taxon>Rhabditomorpha</taxon>
        <taxon>Rhabditoidea</taxon>
        <taxon>Rhabditidae</taxon>
        <taxon>Diploscapter</taxon>
    </lineage>
</organism>
<sequence length="543" mass="61792">MNTSGEESVKSEDGLDMDERDSIRESQEGGRGRNEREENGDEDETAMADPRRAMNRVRQFNETAAGVQKKLTEADTFEILVATDIHVGYGEKKPGRSEDSINTFEEVLQIAVEEKVDFLLLAGDLFHENNPSRAIQHKVIQLLRKYCFNDNPVNFTCISDPHLSFQHSKFESANFEDMNLNVGLPVFTIHGNHDDMAGKKLTALDLLHEAGLVNLFGKFNEISQFDVYPVLMQKGQTRVALYGIGSQRDDRLCRAFKDNNVTFHCQPDDGEKWFNILTLHQNRPQRSTVRSTGSHIPAKLLPNFMELVVWGHEHESIPHAEWEPGSGEDGDGFYILQPGSTVATSLTVDEAKPKHVVKLRIRGSQFKLQPIELKTVRPMVVDTIRMSKVSRRLEYKKYPKPDEGIKQRIAGVKYLDEVLVEEKIREMLAKAKDLVLDDNRTPWPPLLRLNIQYDGEWANCQPLNAKKVGMQYSEEVANPVDMIAVKRERVKNRIKIDDDDMEITDPTAKVSALTVEQIIAKHFETVPMEEKLTILDNGESQFH</sequence>
<comment type="subcellular location">
    <subcellularLocation>
        <location evidence="3">Chromosome</location>
    </subcellularLocation>
    <subcellularLocation>
        <location evidence="2">Nucleus</location>
    </subcellularLocation>
</comment>
<dbReference type="GO" id="GO:0035861">
    <property type="term" value="C:site of double-strand break"/>
    <property type="evidence" value="ECO:0007669"/>
    <property type="project" value="TreeGrafter"/>
</dbReference>
<dbReference type="GO" id="GO:0030870">
    <property type="term" value="C:Mre11 complex"/>
    <property type="evidence" value="ECO:0007669"/>
    <property type="project" value="InterPro"/>
</dbReference>
<keyword evidence="7" id="KW-0479">Metal-binding</keyword>
<dbReference type="Gene3D" id="3.60.21.10">
    <property type="match status" value="1"/>
</dbReference>
<evidence type="ECO:0000256" key="10">
    <source>
        <dbReference type="ARBA" id="ARBA00022801"/>
    </source>
</evidence>
<evidence type="ECO:0000256" key="17">
    <source>
        <dbReference type="RuleBase" id="RU003447"/>
    </source>
</evidence>
<evidence type="ECO:0000256" key="11">
    <source>
        <dbReference type="ARBA" id="ARBA00022839"/>
    </source>
</evidence>
<evidence type="ECO:0000256" key="15">
    <source>
        <dbReference type="ARBA" id="ARBA00023254"/>
    </source>
</evidence>
<dbReference type="SUPFAM" id="SSF56300">
    <property type="entry name" value="Metallo-dependent phosphatases"/>
    <property type="match status" value="1"/>
</dbReference>
<feature type="active site" description="Proton donor" evidence="16">
    <location>
        <position position="193"/>
    </location>
</feature>
<dbReference type="InterPro" id="IPR007281">
    <property type="entry name" value="Mre11_DNA-bd"/>
</dbReference>
<dbReference type="GO" id="GO:0097552">
    <property type="term" value="P:mitochondrial double-strand break repair via homologous recombination"/>
    <property type="evidence" value="ECO:0007669"/>
    <property type="project" value="TreeGrafter"/>
</dbReference>
<keyword evidence="8 17" id="KW-0255">Endonuclease</keyword>
<dbReference type="GO" id="GO:0007095">
    <property type="term" value="P:mitotic G2 DNA damage checkpoint signaling"/>
    <property type="evidence" value="ECO:0007669"/>
    <property type="project" value="TreeGrafter"/>
</dbReference>
<keyword evidence="10 17" id="KW-0378">Hydrolase</keyword>
<dbReference type="GO" id="GO:0000014">
    <property type="term" value="F:single-stranded DNA endodeoxyribonuclease activity"/>
    <property type="evidence" value="ECO:0007669"/>
    <property type="project" value="TreeGrafter"/>
</dbReference>